<sequence length="89" mass="10298">MELLLPLCDYRCNGLLLRRDMHGLFDENMITICLKSLIINVFTDALAVDTDTDTDLAVFHSLRIADTRKPINPQYLVSRWDTFQRLNAI</sequence>
<gene>
    <name evidence="1" type="ORF">NLN86_18410</name>
</gene>
<organism evidence="1 2">
    <name type="scientific">Citrobacter portucalensis</name>
    <dbReference type="NCBI Taxonomy" id="1639133"/>
    <lineage>
        <taxon>Bacteria</taxon>
        <taxon>Pseudomonadati</taxon>
        <taxon>Pseudomonadota</taxon>
        <taxon>Gammaproteobacteria</taxon>
        <taxon>Enterobacterales</taxon>
        <taxon>Enterobacteriaceae</taxon>
        <taxon>Citrobacter</taxon>
        <taxon>Citrobacter freundii complex</taxon>
    </lineage>
</organism>
<proteinExistence type="predicted"/>
<comment type="caution">
    <text evidence="1">The sequence shown here is derived from an EMBL/GenBank/DDBJ whole genome shotgun (WGS) entry which is preliminary data.</text>
</comment>
<dbReference type="AlphaFoldDB" id="A0AAW5WAV9"/>
<protein>
    <recommendedName>
        <fullName evidence="3">HNH nuclease domain-containing protein</fullName>
    </recommendedName>
</protein>
<accession>A0AAW5WAV9</accession>
<reference evidence="1" key="1">
    <citation type="submission" date="2022-07" db="EMBL/GenBank/DDBJ databases">
        <title>Genome Sequence of Citrobacter portucalensis from Edible Snails.</title>
        <authorList>
            <person name="Okafor A.C."/>
            <person name="Ogbo F.C."/>
            <person name="Ruppitsch W."/>
            <person name="Allerberger F."/>
        </authorList>
    </citation>
    <scope>NUCLEOTIDE SEQUENCE</scope>
    <source>
        <strain evidence="1">Igbk 7</strain>
    </source>
</reference>
<evidence type="ECO:0008006" key="3">
    <source>
        <dbReference type="Google" id="ProtNLM"/>
    </source>
</evidence>
<evidence type="ECO:0000313" key="2">
    <source>
        <dbReference type="Proteomes" id="UP001207430"/>
    </source>
</evidence>
<dbReference type="Proteomes" id="UP001207430">
    <property type="component" value="Unassembled WGS sequence"/>
</dbReference>
<evidence type="ECO:0000313" key="1">
    <source>
        <dbReference type="EMBL" id="MCX9003613.1"/>
    </source>
</evidence>
<name>A0AAW5WAV9_9ENTR</name>
<dbReference type="EMBL" id="JANDBG010000018">
    <property type="protein sequence ID" value="MCX9003613.1"/>
    <property type="molecule type" value="Genomic_DNA"/>
</dbReference>